<protein>
    <submittedName>
        <fullName evidence="2">Uncharacterized protein</fullName>
    </submittedName>
</protein>
<evidence type="ECO:0000256" key="1">
    <source>
        <dbReference type="SAM" id="MobiDB-lite"/>
    </source>
</evidence>
<accession>A0A2I0VU75</accession>
<proteinExistence type="predicted"/>
<evidence type="ECO:0000313" key="3">
    <source>
        <dbReference type="Proteomes" id="UP000233837"/>
    </source>
</evidence>
<dbReference type="EMBL" id="KZ503234">
    <property type="protein sequence ID" value="PKU66953.1"/>
    <property type="molecule type" value="Genomic_DNA"/>
</dbReference>
<gene>
    <name evidence="2" type="ORF">MA16_Dca017273</name>
</gene>
<evidence type="ECO:0000313" key="2">
    <source>
        <dbReference type="EMBL" id="PKU66953.1"/>
    </source>
</evidence>
<sequence>MHMASGDDPPRKLFASKFCRKKLSVTPNIARQPDKGEGPSVPSILPTPPPPKSQQQFPPSEQGQGQLDPPAVVPLPLPGYFPPPSMSPHFPSLHQAHADPFYPYYPPPSSQVAGPSTSPHPPYPYPYYYPYPMQPEHGGSSRPADVGVGDHATAADKRQYIEPEGDNPLVRDHLQDRPRFLSIIHGQILLVEDRGGAYMVWVHRAMLMRAVLLPQHFMILVELKKL</sequence>
<reference evidence="2 3" key="1">
    <citation type="journal article" date="2016" name="Sci. Rep.">
        <title>The Dendrobium catenatum Lindl. genome sequence provides insights into polysaccharide synthase, floral development and adaptive evolution.</title>
        <authorList>
            <person name="Zhang G.Q."/>
            <person name="Xu Q."/>
            <person name="Bian C."/>
            <person name="Tsai W.C."/>
            <person name="Yeh C.M."/>
            <person name="Liu K.W."/>
            <person name="Yoshida K."/>
            <person name="Zhang L.S."/>
            <person name="Chang S.B."/>
            <person name="Chen F."/>
            <person name="Shi Y."/>
            <person name="Su Y.Y."/>
            <person name="Zhang Y.Q."/>
            <person name="Chen L.J."/>
            <person name="Yin Y."/>
            <person name="Lin M."/>
            <person name="Huang H."/>
            <person name="Deng H."/>
            <person name="Wang Z.W."/>
            <person name="Zhu S.L."/>
            <person name="Zhao X."/>
            <person name="Deng C."/>
            <person name="Niu S.C."/>
            <person name="Huang J."/>
            <person name="Wang M."/>
            <person name="Liu G.H."/>
            <person name="Yang H.J."/>
            <person name="Xiao X.J."/>
            <person name="Hsiao Y.Y."/>
            <person name="Wu W.L."/>
            <person name="Chen Y.Y."/>
            <person name="Mitsuda N."/>
            <person name="Ohme-Takagi M."/>
            <person name="Luo Y.B."/>
            <person name="Van de Peer Y."/>
            <person name="Liu Z.J."/>
        </authorList>
    </citation>
    <scope>NUCLEOTIDE SEQUENCE [LARGE SCALE GENOMIC DNA]</scope>
    <source>
        <tissue evidence="2">The whole plant</tissue>
    </source>
</reference>
<feature type="region of interest" description="Disordered" evidence="1">
    <location>
        <begin position="24"/>
        <end position="78"/>
    </location>
</feature>
<keyword evidence="3" id="KW-1185">Reference proteome</keyword>
<feature type="compositionally biased region" description="Low complexity" evidence="1">
    <location>
        <begin position="53"/>
        <end position="62"/>
    </location>
</feature>
<dbReference type="Proteomes" id="UP000233837">
    <property type="component" value="Unassembled WGS sequence"/>
</dbReference>
<organism evidence="2 3">
    <name type="scientific">Dendrobium catenatum</name>
    <dbReference type="NCBI Taxonomy" id="906689"/>
    <lineage>
        <taxon>Eukaryota</taxon>
        <taxon>Viridiplantae</taxon>
        <taxon>Streptophyta</taxon>
        <taxon>Embryophyta</taxon>
        <taxon>Tracheophyta</taxon>
        <taxon>Spermatophyta</taxon>
        <taxon>Magnoliopsida</taxon>
        <taxon>Liliopsida</taxon>
        <taxon>Asparagales</taxon>
        <taxon>Orchidaceae</taxon>
        <taxon>Epidendroideae</taxon>
        <taxon>Malaxideae</taxon>
        <taxon>Dendrobiinae</taxon>
        <taxon>Dendrobium</taxon>
    </lineage>
</organism>
<reference evidence="2 3" key="2">
    <citation type="journal article" date="2017" name="Nature">
        <title>The Apostasia genome and the evolution of orchids.</title>
        <authorList>
            <person name="Zhang G.Q."/>
            <person name="Liu K.W."/>
            <person name="Li Z."/>
            <person name="Lohaus R."/>
            <person name="Hsiao Y.Y."/>
            <person name="Niu S.C."/>
            <person name="Wang J.Y."/>
            <person name="Lin Y.C."/>
            <person name="Xu Q."/>
            <person name="Chen L.J."/>
            <person name="Yoshida K."/>
            <person name="Fujiwara S."/>
            <person name="Wang Z.W."/>
            <person name="Zhang Y.Q."/>
            <person name="Mitsuda N."/>
            <person name="Wang M."/>
            <person name="Liu G.H."/>
            <person name="Pecoraro L."/>
            <person name="Huang H.X."/>
            <person name="Xiao X.J."/>
            <person name="Lin M."/>
            <person name="Wu X.Y."/>
            <person name="Wu W.L."/>
            <person name="Chen Y.Y."/>
            <person name="Chang S.B."/>
            <person name="Sakamoto S."/>
            <person name="Ohme-Takagi M."/>
            <person name="Yagi M."/>
            <person name="Zeng S.J."/>
            <person name="Shen C.Y."/>
            <person name="Yeh C.M."/>
            <person name="Luo Y.B."/>
            <person name="Tsai W.C."/>
            <person name="Van de Peer Y."/>
            <person name="Liu Z.J."/>
        </authorList>
    </citation>
    <scope>NUCLEOTIDE SEQUENCE [LARGE SCALE GENOMIC DNA]</scope>
    <source>
        <tissue evidence="2">The whole plant</tissue>
    </source>
</reference>
<dbReference type="AlphaFoldDB" id="A0A2I0VU75"/>
<name>A0A2I0VU75_9ASPA</name>